<feature type="non-terminal residue" evidence="1">
    <location>
        <position position="25"/>
    </location>
</feature>
<protein>
    <submittedName>
        <fullName evidence="1">Uncharacterized protein</fullName>
    </submittedName>
</protein>
<dbReference type="AlphaFoldDB" id="A0A382NZ29"/>
<proteinExistence type="predicted"/>
<evidence type="ECO:0000313" key="1">
    <source>
        <dbReference type="EMBL" id="SVC66316.1"/>
    </source>
</evidence>
<sequence>MLKRYLIQRHIILDSGRTTLALEKE</sequence>
<organism evidence="1">
    <name type="scientific">marine metagenome</name>
    <dbReference type="NCBI Taxonomy" id="408172"/>
    <lineage>
        <taxon>unclassified sequences</taxon>
        <taxon>metagenomes</taxon>
        <taxon>ecological metagenomes</taxon>
    </lineage>
</organism>
<accession>A0A382NZ29</accession>
<name>A0A382NZ29_9ZZZZ</name>
<reference evidence="1" key="1">
    <citation type="submission" date="2018-05" db="EMBL/GenBank/DDBJ databases">
        <authorList>
            <person name="Lanie J.A."/>
            <person name="Ng W.-L."/>
            <person name="Kazmierczak K.M."/>
            <person name="Andrzejewski T.M."/>
            <person name="Davidsen T.M."/>
            <person name="Wayne K.J."/>
            <person name="Tettelin H."/>
            <person name="Glass J.I."/>
            <person name="Rusch D."/>
            <person name="Podicherti R."/>
            <person name="Tsui H.-C.T."/>
            <person name="Winkler M.E."/>
        </authorList>
    </citation>
    <scope>NUCLEOTIDE SEQUENCE</scope>
</reference>
<gene>
    <name evidence="1" type="ORF">METZ01_LOCUS319170</name>
</gene>
<dbReference type="EMBL" id="UINC01103721">
    <property type="protein sequence ID" value="SVC66316.1"/>
    <property type="molecule type" value="Genomic_DNA"/>
</dbReference>